<comment type="caution">
    <text evidence="3">The sequence shown here is derived from an EMBL/GenBank/DDBJ whole genome shotgun (WGS) entry which is preliminary data.</text>
</comment>
<feature type="signal peptide" evidence="1">
    <location>
        <begin position="1"/>
        <end position="29"/>
    </location>
</feature>
<organism evidence="3 4">
    <name type="scientific">Collinsella ihumii</name>
    <dbReference type="NCBI Taxonomy" id="1720204"/>
    <lineage>
        <taxon>Bacteria</taxon>
        <taxon>Bacillati</taxon>
        <taxon>Actinomycetota</taxon>
        <taxon>Coriobacteriia</taxon>
        <taxon>Coriobacteriales</taxon>
        <taxon>Coriobacteriaceae</taxon>
        <taxon>Collinsella</taxon>
    </lineage>
</organism>
<feature type="domain" description="Bacterial repeat" evidence="2">
    <location>
        <begin position="184"/>
        <end position="254"/>
    </location>
</feature>
<accession>A0A921IS21</accession>
<reference evidence="3" key="2">
    <citation type="submission" date="2021-09" db="EMBL/GenBank/DDBJ databases">
        <authorList>
            <person name="Gilroy R."/>
        </authorList>
    </citation>
    <scope>NUCLEOTIDE SEQUENCE</scope>
    <source>
        <strain evidence="3">ChiGjej2B2-7701</strain>
    </source>
</reference>
<reference evidence="3" key="1">
    <citation type="journal article" date="2021" name="PeerJ">
        <title>Extensive microbial diversity within the chicken gut microbiome revealed by metagenomics and culture.</title>
        <authorList>
            <person name="Gilroy R."/>
            <person name="Ravi A."/>
            <person name="Getino M."/>
            <person name="Pursley I."/>
            <person name="Horton D.L."/>
            <person name="Alikhan N.F."/>
            <person name="Baker D."/>
            <person name="Gharbi K."/>
            <person name="Hall N."/>
            <person name="Watson M."/>
            <person name="Adriaenssens E.M."/>
            <person name="Foster-Nyarko E."/>
            <person name="Jarju S."/>
            <person name="Secka A."/>
            <person name="Antonio M."/>
            <person name="Oren A."/>
            <person name="Chaudhuri R.R."/>
            <person name="La Ragione R."/>
            <person name="Hildebrand F."/>
            <person name="Pallen M.J."/>
        </authorList>
    </citation>
    <scope>NUCLEOTIDE SEQUENCE</scope>
    <source>
        <strain evidence="3">ChiGjej2B2-7701</strain>
    </source>
</reference>
<sequence length="493" mass="53546">MIDRLRQLACIVCLALLAAAAMAPRGALASDLTILAERMGDTVVELPLRTTSRMKTADGQDQTGVWIRFDGSTSGRIMQVNEYFIESDPNDDGTVNVIVRTTLTSVDSNFAYWTTTKTIYCDGEEVAYIGPDYEQAGPGESISQEARFSVSGGGVHHITSIEEEFREGTETSAGWDFEVNVPFVITATAATGGSIEPGGSSFAYEGTSKLYRIAADAGYRISNVIVDDLSVGARPDYRFTSIDSNHTIEARFVKTWRVTVVDGINGSIIDRQTVDDGDDAEVPSVPKHEGYRFDRWSSSFDDIDADTTITARYIRVHDVVFYDRGGHELSRQSVDHGSAATDPGIPPLDGYTASGWDTSFISVTKDLSIHPVYEPIISVSVPTLVACTIMPDGSVVEPTGYRIENRSVVPVTASDMATEYLADDVSVEMADDSGCIYRTGKMVGRLGIAEGSSQCFTWHIGDLDPRENADLIGEAVREPTTVCRVTFTFEEAA</sequence>
<gene>
    <name evidence="3" type="ORF">K8U80_11200</name>
</gene>
<evidence type="ECO:0000259" key="2">
    <source>
        <dbReference type="Pfam" id="PF18998"/>
    </source>
</evidence>
<evidence type="ECO:0000256" key="1">
    <source>
        <dbReference type="SAM" id="SignalP"/>
    </source>
</evidence>
<proteinExistence type="predicted"/>
<dbReference type="Pfam" id="PF18998">
    <property type="entry name" value="Flg_new_2"/>
    <property type="match status" value="2"/>
</dbReference>
<dbReference type="AlphaFoldDB" id="A0A921IS21"/>
<feature type="domain" description="Bacterial repeat" evidence="2">
    <location>
        <begin position="258"/>
        <end position="309"/>
    </location>
</feature>
<dbReference type="InterPro" id="IPR013378">
    <property type="entry name" value="InlB-like_B-rpt"/>
</dbReference>
<dbReference type="EMBL" id="DYVF01000069">
    <property type="protein sequence ID" value="HJG31941.1"/>
    <property type="molecule type" value="Genomic_DNA"/>
</dbReference>
<dbReference type="InterPro" id="IPR044060">
    <property type="entry name" value="Bacterial_rp_domain"/>
</dbReference>
<evidence type="ECO:0000313" key="4">
    <source>
        <dbReference type="Proteomes" id="UP000746751"/>
    </source>
</evidence>
<dbReference type="Proteomes" id="UP000746751">
    <property type="component" value="Unassembled WGS sequence"/>
</dbReference>
<protein>
    <submittedName>
        <fullName evidence="3">InlB B-repeat-containing protein</fullName>
    </submittedName>
</protein>
<feature type="chain" id="PRO_5038102027" evidence="1">
    <location>
        <begin position="30"/>
        <end position="493"/>
    </location>
</feature>
<keyword evidence="1" id="KW-0732">Signal</keyword>
<evidence type="ECO:0000313" key="3">
    <source>
        <dbReference type="EMBL" id="HJG31941.1"/>
    </source>
</evidence>
<name>A0A921IS21_9ACTN</name>
<dbReference type="Pfam" id="PF09479">
    <property type="entry name" value="Flg_new"/>
    <property type="match status" value="1"/>
</dbReference>